<dbReference type="Proteomes" id="UP000503313">
    <property type="component" value="Chromosome"/>
</dbReference>
<dbReference type="RefSeq" id="WP_129011085.1">
    <property type="nucleotide sequence ID" value="NZ_CP053835.1"/>
</dbReference>
<accession>A0AAE7BG84</accession>
<evidence type="ECO:0000313" key="2">
    <source>
        <dbReference type="Proteomes" id="UP000503313"/>
    </source>
</evidence>
<name>A0AAE7BG84_9BACT</name>
<sequence length="184" mass="22095">MYTKQEVIGYIWQYSRYYGNLLISCEEIIKVENFSGHDSLIYLFNILENIVKSQIKNYEQNFVKIIDELKERNYISEIEYNFLNNKEYGIRRIRNPLAHSNLSKYNIIFLFEDTKLLFPLTEDATCTKFYEYFSDILFNLMLKIISNNFITPISINLDEDIKKLKIRIQEITPEELLSYKGIDY</sequence>
<dbReference type="AlphaFoldDB" id="A0AAE7BG84"/>
<proteinExistence type="predicted"/>
<gene>
    <name evidence="1" type="ORF">ADFLV_1166</name>
</gene>
<keyword evidence="2" id="KW-1185">Reference proteome</keyword>
<organism evidence="1 2">
    <name type="scientific">Arcobacter defluvii</name>
    <dbReference type="NCBI Taxonomy" id="873191"/>
    <lineage>
        <taxon>Bacteria</taxon>
        <taxon>Pseudomonadati</taxon>
        <taxon>Campylobacterota</taxon>
        <taxon>Epsilonproteobacteria</taxon>
        <taxon>Campylobacterales</taxon>
        <taxon>Arcobacteraceae</taxon>
        <taxon>Arcobacter</taxon>
    </lineage>
</organism>
<reference evidence="1 2" key="1">
    <citation type="submission" date="2020-05" db="EMBL/GenBank/DDBJ databases">
        <title>Complete genome sequencing of Campylobacter and Arcobacter type strains.</title>
        <authorList>
            <person name="Miller W.G."/>
            <person name="Yee E."/>
        </authorList>
    </citation>
    <scope>NUCLEOTIDE SEQUENCE [LARGE SCALE GENOMIC DNA]</scope>
    <source>
        <strain evidence="1 2">LMG 25694</strain>
    </source>
</reference>
<evidence type="ECO:0000313" key="1">
    <source>
        <dbReference type="EMBL" id="QKF77199.1"/>
    </source>
</evidence>
<dbReference type="KEGG" id="adz:ADFLV_1166"/>
<protein>
    <submittedName>
        <fullName evidence="1">Uncharacterized protein</fullName>
    </submittedName>
</protein>
<dbReference type="EMBL" id="CP053835">
    <property type="protein sequence ID" value="QKF77199.1"/>
    <property type="molecule type" value="Genomic_DNA"/>
</dbReference>